<dbReference type="InterPro" id="IPR050397">
    <property type="entry name" value="Env_Response_Regulators"/>
</dbReference>
<dbReference type="InterPro" id="IPR014710">
    <property type="entry name" value="RmlC-like_jellyroll"/>
</dbReference>
<dbReference type="RefSeq" id="WP_323306169.1">
    <property type="nucleotide sequence ID" value="NZ_JAYGHX010000009.1"/>
</dbReference>
<dbReference type="SMART" id="SM00100">
    <property type="entry name" value="cNMP"/>
    <property type="match status" value="1"/>
</dbReference>
<dbReference type="InterPro" id="IPR000595">
    <property type="entry name" value="cNMP-bd_dom"/>
</dbReference>
<dbReference type="InterPro" id="IPR018490">
    <property type="entry name" value="cNMP-bd_dom_sf"/>
</dbReference>
<protein>
    <submittedName>
        <fullName evidence="2">Cyclic nucleotide-binding domain-containing protein</fullName>
    </submittedName>
</protein>
<name>A0ABU5RWN5_9CYAN</name>
<evidence type="ECO:0000313" key="3">
    <source>
        <dbReference type="Proteomes" id="UP001304461"/>
    </source>
</evidence>
<dbReference type="Proteomes" id="UP001304461">
    <property type="component" value="Unassembled WGS sequence"/>
</dbReference>
<dbReference type="Pfam" id="PF00027">
    <property type="entry name" value="cNMP_binding"/>
    <property type="match status" value="1"/>
</dbReference>
<dbReference type="PROSITE" id="PS50042">
    <property type="entry name" value="CNMP_BINDING_3"/>
    <property type="match status" value="1"/>
</dbReference>
<sequence>MTSPSPGALTTMRLLAQDRELRTIAAGEVIFRAGEAGDSVFGIVEGAVQIDWTGGRESEILGPGSSFGVGALVGPEHQRFGTATAVQDTQLLEMNREEFLFALQELPMFALEMLHGLEERLGHLKPSGSDLSAPPRA</sequence>
<keyword evidence="3" id="KW-1185">Reference proteome</keyword>
<dbReference type="CDD" id="cd00038">
    <property type="entry name" value="CAP_ED"/>
    <property type="match status" value="1"/>
</dbReference>
<dbReference type="PANTHER" id="PTHR24567:SF74">
    <property type="entry name" value="HTH-TYPE TRANSCRIPTIONAL REGULATOR ARCR"/>
    <property type="match status" value="1"/>
</dbReference>
<accession>A0ABU5RWN5</accession>
<comment type="caution">
    <text evidence="2">The sequence shown here is derived from an EMBL/GenBank/DDBJ whole genome shotgun (WGS) entry which is preliminary data.</text>
</comment>
<organism evidence="2 3">
    <name type="scientific">Cyanobium gracile UHCC 0139</name>
    <dbReference type="NCBI Taxonomy" id="3110308"/>
    <lineage>
        <taxon>Bacteria</taxon>
        <taxon>Bacillati</taxon>
        <taxon>Cyanobacteriota</taxon>
        <taxon>Cyanophyceae</taxon>
        <taxon>Synechococcales</taxon>
        <taxon>Prochlorococcaceae</taxon>
        <taxon>Cyanobium</taxon>
    </lineage>
</organism>
<dbReference type="PANTHER" id="PTHR24567">
    <property type="entry name" value="CRP FAMILY TRANSCRIPTIONAL REGULATORY PROTEIN"/>
    <property type="match status" value="1"/>
</dbReference>
<dbReference type="EMBL" id="JAYGHX010000009">
    <property type="protein sequence ID" value="MEA5392204.1"/>
    <property type="molecule type" value="Genomic_DNA"/>
</dbReference>
<evidence type="ECO:0000313" key="2">
    <source>
        <dbReference type="EMBL" id="MEA5392204.1"/>
    </source>
</evidence>
<dbReference type="SUPFAM" id="SSF51206">
    <property type="entry name" value="cAMP-binding domain-like"/>
    <property type="match status" value="1"/>
</dbReference>
<gene>
    <name evidence="2" type="ORF">VB738_13140</name>
</gene>
<evidence type="ECO:0000259" key="1">
    <source>
        <dbReference type="PROSITE" id="PS50042"/>
    </source>
</evidence>
<dbReference type="Gene3D" id="2.60.120.10">
    <property type="entry name" value="Jelly Rolls"/>
    <property type="match status" value="1"/>
</dbReference>
<feature type="domain" description="Cyclic nucleotide-binding" evidence="1">
    <location>
        <begin position="15"/>
        <end position="99"/>
    </location>
</feature>
<reference evidence="2 3" key="1">
    <citation type="submission" date="2023-12" db="EMBL/GenBank/DDBJ databases">
        <title>Baltic Sea Cyanobacteria.</title>
        <authorList>
            <person name="Delbaje E."/>
            <person name="Fewer D.P."/>
            <person name="Shishido T.K."/>
        </authorList>
    </citation>
    <scope>NUCLEOTIDE SEQUENCE [LARGE SCALE GENOMIC DNA]</scope>
    <source>
        <strain evidence="2 3">UHCC 0139</strain>
    </source>
</reference>
<proteinExistence type="predicted"/>